<dbReference type="InterPro" id="IPR007263">
    <property type="entry name" value="DCC1-like"/>
</dbReference>
<keyword evidence="2" id="KW-1185">Reference proteome</keyword>
<accession>A0A0B3YJZ8</accession>
<dbReference type="Proteomes" id="UP000031197">
    <property type="component" value="Unassembled WGS sequence"/>
</dbReference>
<dbReference type="AlphaFoldDB" id="A0A0B3YJZ8"/>
<dbReference type="GO" id="GO:0015035">
    <property type="term" value="F:protein-disulfide reductase activity"/>
    <property type="evidence" value="ECO:0007669"/>
    <property type="project" value="InterPro"/>
</dbReference>
<dbReference type="EMBL" id="JWLW01000002">
    <property type="protein sequence ID" value="KHT57580.1"/>
    <property type="molecule type" value="Genomic_DNA"/>
</dbReference>
<gene>
    <name evidence="1" type="ORF">RJ41_01070</name>
</gene>
<dbReference type="RefSeq" id="WP_039216349.1">
    <property type="nucleotide sequence ID" value="NZ_JWLW01000002.1"/>
</dbReference>
<evidence type="ECO:0000313" key="2">
    <source>
        <dbReference type="Proteomes" id="UP000031197"/>
    </source>
</evidence>
<protein>
    <submittedName>
        <fullName evidence="1">Redox protein</fullName>
    </submittedName>
</protein>
<name>A0A0B3YJZ8_9ALTE</name>
<dbReference type="OrthoDB" id="5294764at2"/>
<dbReference type="InterPro" id="IPR044691">
    <property type="entry name" value="DCC1_Trx"/>
</dbReference>
<evidence type="ECO:0000313" key="1">
    <source>
        <dbReference type="EMBL" id="KHT57580.1"/>
    </source>
</evidence>
<organism evidence="1 2">
    <name type="scientific">Alteromonas marina</name>
    <dbReference type="NCBI Taxonomy" id="203795"/>
    <lineage>
        <taxon>Bacteria</taxon>
        <taxon>Pseudomonadati</taxon>
        <taxon>Pseudomonadota</taxon>
        <taxon>Gammaproteobacteria</taxon>
        <taxon>Alteromonadales</taxon>
        <taxon>Alteromonadaceae</taxon>
        <taxon>Alteromonas/Salinimonas group</taxon>
        <taxon>Alteromonas</taxon>
    </lineage>
</organism>
<proteinExistence type="predicted"/>
<comment type="caution">
    <text evidence="1">The sequence shown here is derived from an EMBL/GenBank/DDBJ whole genome shotgun (WGS) entry which is preliminary data.</text>
</comment>
<sequence length="131" mass="15180">MIIFYDGYCPLCIAEMGHLRKRDKHNKLTLVDIQAPDFSSRYPTMDWHTLNARIHGLRDDGTLITGLDVTHEAWKAVGMGWLYAPLRWPVIRHVADAFYNVFAKHRYTISYLLTGKKRQCDRCIPGEASEK</sequence>
<dbReference type="PANTHER" id="PTHR34290">
    <property type="entry name" value="SI:CH73-390P7.2"/>
    <property type="match status" value="1"/>
</dbReference>
<dbReference type="PANTHER" id="PTHR34290:SF2">
    <property type="entry name" value="OS04G0668800 PROTEIN"/>
    <property type="match status" value="1"/>
</dbReference>
<reference evidence="1 2" key="1">
    <citation type="submission" date="2014-12" db="EMBL/GenBank/DDBJ databases">
        <title>Genome sequencing of Alteromonas marina AD001.</title>
        <authorList>
            <person name="Adrian T.G.S."/>
            <person name="Chan K.G."/>
        </authorList>
    </citation>
    <scope>NUCLEOTIDE SEQUENCE [LARGE SCALE GENOMIC DNA]</scope>
    <source>
        <strain evidence="1 2">AD001</strain>
    </source>
</reference>
<dbReference type="Pfam" id="PF04134">
    <property type="entry name" value="DCC1-like"/>
    <property type="match status" value="1"/>
</dbReference>